<keyword evidence="5 9" id="KW-0067">ATP-binding</keyword>
<dbReference type="GO" id="GO:0005524">
    <property type="term" value="F:ATP binding"/>
    <property type="evidence" value="ECO:0007669"/>
    <property type="project" value="UniProtKB-UniRule"/>
</dbReference>
<keyword evidence="14" id="KW-1185">Reference proteome</keyword>
<reference evidence="13 14" key="1">
    <citation type="journal article" date="2014" name="Int. J. Syst. Evol. Microbiol.">
        <title>Complete genome sequence of Corynebacterium casei LMG S-19264T (=DSM 44701T), isolated from a smear-ripened cheese.</title>
        <authorList>
            <consortium name="US DOE Joint Genome Institute (JGI-PGF)"/>
            <person name="Walter F."/>
            <person name="Albersmeier A."/>
            <person name="Kalinowski J."/>
            <person name="Ruckert C."/>
        </authorList>
    </citation>
    <scope>NUCLEOTIDE SEQUENCE [LARGE SCALE GENOMIC DNA]</scope>
    <source>
        <strain evidence="13 14">CGMCC 1.7029</strain>
    </source>
</reference>
<dbReference type="InterPro" id="IPR041703">
    <property type="entry name" value="Rho_factor_ATP-bd"/>
</dbReference>
<dbReference type="Gene3D" id="3.40.50.300">
    <property type="entry name" value="P-loop containing nucleotide triphosphate hydrolases"/>
    <property type="match status" value="1"/>
</dbReference>
<dbReference type="SUPFAM" id="SSF68912">
    <property type="entry name" value="Rho N-terminal domain-like"/>
    <property type="match status" value="1"/>
</dbReference>
<evidence type="ECO:0000256" key="5">
    <source>
        <dbReference type="ARBA" id="ARBA00022840"/>
    </source>
</evidence>
<evidence type="ECO:0000313" key="14">
    <source>
        <dbReference type="Proteomes" id="UP000598196"/>
    </source>
</evidence>
<keyword evidence="2 9" id="KW-0547">Nucleotide-binding</keyword>
<sequence length="450" mass="50303">MAFPYDSMIPNPGTGVVLDEQIPMNQATKIERLNLADLKAKTPAELLAMAEEWEIENAPSMRKGEMMFSILKEHAEEGWEIGGDGVLEVLQDGFGFLRSPEANYLPGPDDIYVSPEMIRIFSLRTGDTISGVIQGPRDNERYFSLVKAERINFDDPERAKHKVHFDNLTPLYPDERLKMEIEDPTIKDRSARIIDLVAPIGKGQRALIVAPPRTGKTVLLQNIAHSIETNHPECYLIVLLIDERPEEVTDMQRSVKGEVVSSTFDEPATRHVAVAEMVIEKAKRLVEHKRDVVILLDSITRLGRAFNTVVPSSGKVLTGGVDANALQRPKRFFGAARNIEEGGSLTIIATALIDTGSRMDEVIFEEFKGTGNSEIVLDRKVADKRVFPAMDILKSGTRKEDLLVEKADLQKTYVLRRILNPMGTTDAIEFLIGKLRQTKSNSEFFDSMNT</sequence>
<dbReference type="GO" id="GO:0008186">
    <property type="term" value="F:ATP-dependent activity, acting on RNA"/>
    <property type="evidence" value="ECO:0007669"/>
    <property type="project" value="UniProtKB-UniRule"/>
</dbReference>
<evidence type="ECO:0000256" key="4">
    <source>
        <dbReference type="ARBA" id="ARBA00022806"/>
    </source>
</evidence>
<dbReference type="CDD" id="cd01128">
    <property type="entry name" value="rho_factor_C"/>
    <property type="match status" value="1"/>
</dbReference>
<dbReference type="Gene3D" id="1.10.720.10">
    <property type="match status" value="1"/>
</dbReference>
<dbReference type="InterPro" id="IPR000194">
    <property type="entry name" value="ATPase_F1/V1/A1_a/bsu_nucl-bd"/>
</dbReference>
<evidence type="ECO:0000256" key="1">
    <source>
        <dbReference type="ARBA" id="ARBA00022472"/>
    </source>
</evidence>
<dbReference type="PANTHER" id="PTHR46425">
    <property type="entry name" value="TRANSCRIPTION TERMINATION FACTOR RHO"/>
    <property type="match status" value="1"/>
</dbReference>
<feature type="binding site" evidence="9">
    <location>
        <position position="244"/>
    </location>
    <ligand>
        <name>ATP</name>
        <dbReference type="ChEBI" id="CHEBI:30616"/>
    </ligand>
</feature>
<dbReference type="CDD" id="cd04459">
    <property type="entry name" value="Rho_CSD"/>
    <property type="match status" value="1"/>
</dbReference>
<gene>
    <name evidence="9 13" type="primary">rho</name>
    <name evidence="13" type="ORF">GCM10010991_22790</name>
</gene>
<dbReference type="EC" id="3.6.4.-" evidence="9 10"/>
<dbReference type="Pfam" id="PF07498">
    <property type="entry name" value="Rho_N"/>
    <property type="match status" value="1"/>
</dbReference>
<keyword evidence="3 9" id="KW-0378">Hydrolase</keyword>
<organism evidence="13 14">
    <name type="scientific">Gemmobacter aquaticus</name>
    <dbReference type="NCBI Taxonomy" id="490185"/>
    <lineage>
        <taxon>Bacteria</taxon>
        <taxon>Pseudomonadati</taxon>
        <taxon>Pseudomonadota</taxon>
        <taxon>Alphaproteobacteria</taxon>
        <taxon>Rhodobacterales</taxon>
        <taxon>Paracoccaceae</taxon>
        <taxon>Gemmobacter</taxon>
    </lineage>
</organism>
<dbReference type="HAMAP" id="MF_01884">
    <property type="entry name" value="Rho"/>
    <property type="match status" value="1"/>
</dbReference>
<evidence type="ECO:0000256" key="2">
    <source>
        <dbReference type="ARBA" id="ARBA00022741"/>
    </source>
</evidence>
<name>A0A918DCU6_9RHOB</name>
<dbReference type="AlphaFoldDB" id="A0A918DCU6"/>
<evidence type="ECO:0000313" key="13">
    <source>
        <dbReference type="EMBL" id="GGO33410.1"/>
    </source>
</evidence>
<keyword evidence="7 9" id="KW-0805">Transcription regulation</keyword>
<dbReference type="InterPro" id="IPR003593">
    <property type="entry name" value="AAA+_ATPase"/>
</dbReference>
<dbReference type="SUPFAM" id="SSF52540">
    <property type="entry name" value="P-loop containing nucleoside triphosphate hydrolases"/>
    <property type="match status" value="1"/>
</dbReference>
<keyword evidence="1 9" id="KW-0806">Transcription termination</keyword>
<dbReference type="GO" id="GO:0016787">
    <property type="term" value="F:hydrolase activity"/>
    <property type="evidence" value="ECO:0007669"/>
    <property type="project" value="UniProtKB-KW"/>
</dbReference>
<keyword evidence="4 9" id="KW-0347">Helicase</keyword>
<dbReference type="GO" id="GO:0004386">
    <property type="term" value="F:helicase activity"/>
    <property type="evidence" value="ECO:0007669"/>
    <property type="project" value="UniProtKB-UniRule"/>
</dbReference>
<evidence type="ECO:0000256" key="8">
    <source>
        <dbReference type="ARBA" id="ARBA00023163"/>
    </source>
</evidence>
<dbReference type="SMART" id="SM00382">
    <property type="entry name" value="AAA"/>
    <property type="match status" value="1"/>
</dbReference>
<evidence type="ECO:0000256" key="9">
    <source>
        <dbReference type="HAMAP-Rule" id="MF_01884"/>
    </source>
</evidence>
<dbReference type="FunFam" id="3.40.50.300:FF:000072">
    <property type="entry name" value="Transcription termination factor Rho"/>
    <property type="match status" value="1"/>
</dbReference>
<dbReference type="GO" id="GO:0006353">
    <property type="term" value="P:DNA-templated transcription termination"/>
    <property type="evidence" value="ECO:0007669"/>
    <property type="project" value="UniProtKB-UniRule"/>
</dbReference>
<evidence type="ECO:0000256" key="11">
    <source>
        <dbReference type="PROSITE-ProRule" id="PRU01203"/>
    </source>
</evidence>
<feature type="domain" description="Rho RNA-BD" evidence="12">
    <location>
        <begin position="80"/>
        <end position="155"/>
    </location>
</feature>
<dbReference type="EMBL" id="BMLP01000004">
    <property type="protein sequence ID" value="GGO33410.1"/>
    <property type="molecule type" value="Genomic_DNA"/>
</dbReference>
<dbReference type="Pfam" id="PF07497">
    <property type="entry name" value="Rho_RNA_bind"/>
    <property type="match status" value="1"/>
</dbReference>
<dbReference type="GO" id="GO:0003723">
    <property type="term" value="F:RNA binding"/>
    <property type="evidence" value="ECO:0007669"/>
    <property type="project" value="UniProtKB-UniRule"/>
</dbReference>
<dbReference type="GO" id="GO:0005829">
    <property type="term" value="C:cytosol"/>
    <property type="evidence" value="ECO:0007669"/>
    <property type="project" value="UniProtKB-ARBA"/>
</dbReference>
<dbReference type="NCBIfam" id="TIGR00767">
    <property type="entry name" value="rho"/>
    <property type="match status" value="1"/>
</dbReference>
<comment type="function">
    <text evidence="9">Facilitates transcription termination by a mechanism that involves Rho binding to the nascent RNA, activation of Rho's RNA-dependent ATPase activity, and release of the mRNA from the DNA template.</text>
</comment>
<evidence type="ECO:0000256" key="10">
    <source>
        <dbReference type="NCBIfam" id="TIGR00767"/>
    </source>
</evidence>
<evidence type="ECO:0000259" key="12">
    <source>
        <dbReference type="PROSITE" id="PS51856"/>
    </source>
</evidence>
<dbReference type="Proteomes" id="UP000598196">
    <property type="component" value="Unassembled WGS sequence"/>
</dbReference>
<feature type="binding site" evidence="9">
    <location>
        <begin position="201"/>
        <end position="206"/>
    </location>
    <ligand>
        <name>ATP</name>
        <dbReference type="ChEBI" id="CHEBI:30616"/>
    </ligand>
</feature>
<dbReference type="InterPro" id="IPR004665">
    <property type="entry name" value="Term_rho"/>
</dbReference>
<accession>A0A918DCU6</accession>
<comment type="subunit">
    <text evidence="9">Homohexamer. The homohexamer assembles into an open ring structure.</text>
</comment>
<keyword evidence="6 9" id="KW-0694">RNA-binding</keyword>
<comment type="caution">
    <text evidence="13">The sequence shown here is derived from an EMBL/GenBank/DDBJ whole genome shotgun (WGS) entry which is preliminary data.</text>
</comment>
<dbReference type="SMART" id="SM00959">
    <property type="entry name" value="Rho_N"/>
    <property type="match status" value="1"/>
</dbReference>
<dbReference type="Gene3D" id="2.40.50.140">
    <property type="entry name" value="Nucleic acid-binding proteins"/>
    <property type="match status" value="1"/>
</dbReference>
<dbReference type="PROSITE" id="PS51856">
    <property type="entry name" value="RHO_RNA_BD"/>
    <property type="match status" value="1"/>
</dbReference>
<dbReference type="InterPro" id="IPR012340">
    <property type="entry name" value="NA-bd_OB-fold"/>
</dbReference>
<proteinExistence type="inferred from homology"/>
<dbReference type="Pfam" id="PF00006">
    <property type="entry name" value="ATP-synt_ab"/>
    <property type="match status" value="1"/>
</dbReference>
<dbReference type="SMART" id="SM00357">
    <property type="entry name" value="CSP"/>
    <property type="match status" value="1"/>
</dbReference>
<evidence type="ECO:0000256" key="6">
    <source>
        <dbReference type="ARBA" id="ARBA00022884"/>
    </source>
</evidence>
<dbReference type="NCBIfam" id="NF006886">
    <property type="entry name" value="PRK09376.1"/>
    <property type="match status" value="1"/>
</dbReference>
<dbReference type="InterPro" id="IPR027417">
    <property type="entry name" value="P-loop_NTPase"/>
</dbReference>
<keyword evidence="8 9" id="KW-0804">Transcription</keyword>
<dbReference type="PANTHER" id="PTHR46425:SF1">
    <property type="entry name" value="TRANSCRIPTION TERMINATION FACTOR RHO"/>
    <property type="match status" value="1"/>
</dbReference>
<dbReference type="InterPro" id="IPR036269">
    <property type="entry name" value="Rho_N_sf"/>
</dbReference>
<protein>
    <recommendedName>
        <fullName evidence="9 10">Transcription termination factor Rho</fullName>
        <ecNumber evidence="9 10">3.6.4.-</ecNumber>
    </recommendedName>
    <alternativeName>
        <fullName evidence="9">ATP-dependent helicase Rho</fullName>
    </alternativeName>
</protein>
<feature type="binding site" evidence="9">
    <location>
        <begin position="213"/>
        <end position="218"/>
    </location>
    <ligand>
        <name>ATP</name>
        <dbReference type="ChEBI" id="CHEBI:30616"/>
    </ligand>
</feature>
<evidence type="ECO:0000256" key="7">
    <source>
        <dbReference type="ARBA" id="ARBA00023015"/>
    </source>
</evidence>
<evidence type="ECO:0000256" key="3">
    <source>
        <dbReference type="ARBA" id="ARBA00022801"/>
    </source>
</evidence>
<dbReference type="InterPro" id="IPR011113">
    <property type="entry name" value="Rho_RNA-bd"/>
</dbReference>
<dbReference type="SUPFAM" id="SSF50249">
    <property type="entry name" value="Nucleic acid-binding proteins"/>
    <property type="match status" value="1"/>
</dbReference>
<dbReference type="InterPro" id="IPR011112">
    <property type="entry name" value="Rho-like_N"/>
</dbReference>
<dbReference type="InterPro" id="IPR011129">
    <property type="entry name" value="CSD"/>
</dbReference>
<comment type="caution">
    <text evidence="9">Lacks conserved residue(s) required for the propagation of feature annotation.</text>
</comment>
<comment type="similarity">
    <text evidence="9 11">Belongs to the Rho family.</text>
</comment>